<sequence length="201" mass="21846">MKSPWKFLAQLTSRRGPAETRENTARDHADPETGESDARQTSALLSNIPESSSSPNDVENLTADFVAAATSTESDGALDGPQAVTVPVDGEEDQAPAQAVSRAAGDARALAPESRTSKKLPRTSRTKRLGSAKRTRADIVSESTAVANSEQRAQSSSSPERFFDEVARLDEEIRQLRCQLARKLYLQNVQLTKMLERFNGS</sequence>
<proteinExistence type="predicted"/>
<organism evidence="2 3">
    <name type="scientific">Rhizobium giardinii</name>
    <dbReference type="NCBI Taxonomy" id="56731"/>
    <lineage>
        <taxon>Bacteria</taxon>
        <taxon>Pseudomonadati</taxon>
        <taxon>Pseudomonadota</taxon>
        <taxon>Alphaproteobacteria</taxon>
        <taxon>Hyphomicrobiales</taxon>
        <taxon>Rhizobiaceae</taxon>
        <taxon>Rhizobium/Agrobacterium group</taxon>
        <taxon>Rhizobium</taxon>
    </lineage>
</organism>
<keyword evidence="3" id="KW-1185">Reference proteome</keyword>
<dbReference type="RefSeq" id="WP_154663350.1">
    <property type="nucleotide sequence ID" value="NZ_JACHBK010000008.1"/>
</dbReference>
<evidence type="ECO:0000313" key="2">
    <source>
        <dbReference type="EMBL" id="MBB5537151.1"/>
    </source>
</evidence>
<dbReference type="EMBL" id="JACHBK010000008">
    <property type="protein sequence ID" value="MBB5537151.1"/>
    <property type="molecule type" value="Genomic_DNA"/>
</dbReference>
<dbReference type="Proteomes" id="UP000585507">
    <property type="component" value="Unassembled WGS sequence"/>
</dbReference>
<feature type="compositionally biased region" description="Basic and acidic residues" evidence="1">
    <location>
        <begin position="16"/>
        <end position="31"/>
    </location>
</feature>
<feature type="compositionally biased region" description="Basic residues" evidence="1">
    <location>
        <begin position="117"/>
        <end position="134"/>
    </location>
</feature>
<comment type="caution">
    <text evidence="2">The sequence shown here is derived from an EMBL/GenBank/DDBJ whole genome shotgun (WGS) entry which is preliminary data.</text>
</comment>
<gene>
    <name evidence="2" type="ORF">GGD55_003866</name>
</gene>
<dbReference type="AlphaFoldDB" id="A0A7W8UD25"/>
<name>A0A7W8UD25_9HYPH</name>
<feature type="compositionally biased region" description="Polar residues" evidence="1">
    <location>
        <begin position="39"/>
        <end position="59"/>
    </location>
</feature>
<protein>
    <submittedName>
        <fullName evidence="2">Uncharacterized protein</fullName>
    </submittedName>
</protein>
<evidence type="ECO:0000256" key="1">
    <source>
        <dbReference type="SAM" id="MobiDB-lite"/>
    </source>
</evidence>
<reference evidence="2 3" key="1">
    <citation type="submission" date="2020-08" db="EMBL/GenBank/DDBJ databases">
        <title>Genomic Encyclopedia of Type Strains, Phase IV (KMG-V): Genome sequencing to study the core and pangenomes of soil and plant-associated prokaryotes.</title>
        <authorList>
            <person name="Whitman W."/>
        </authorList>
    </citation>
    <scope>NUCLEOTIDE SEQUENCE [LARGE SCALE GENOMIC DNA]</scope>
    <source>
        <strain evidence="2 3">SEMIA 4084</strain>
    </source>
</reference>
<feature type="compositionally biased region" description="Polar residues" evidence="1">
    <location>
        <begin position="141"/>
        <end position="159"/>
    </location>
</feature>
<accession>A0A7W8UD25</accession>
<feature type="region of interest" description="Disordered" evidence="1">
    <location>
        <begin position="1"/>
        <end position="160"/>
    </location>
</feature>
<evidence type="ECO:0000313" key="3">
    <source>
        <dbReference type="Proteomes" id="UP000585507"/>
    </source>
</evidence>